<evidence type="ECO:0000313" key="1">
    <source>
        <dbReference type="EMBL" id="CAF1126729.1"/>
    </source>
</evidence>
<accession>A0A814R404</accession>
<name>A0A814R404_9BILA</name>
<evidence type="ECO:0000313" key="2">
    <source>
        <dbReference type="Proteomes" id="UP000663860"/>
    </source>
</evidence>
<reference evidence="1" key="1">
    <citation type="submission" date="2021-02" db="EMBL/GenBank/DDBJ databases">
        <authorList>
            <person name="Nowell W R."/>
        </authorList>
    </citation>
    <scope>NUCLEOTIDE SEQUENCE</scope>
</reference>
<protein>
    <submittedName>
        <fullName evidence="1">Uncharacterized protein</fullName>
    </submittedName>
</protein>
<organism evidence="1 2">
    <name type="scientific">Adineta steineri</name>
    <dbReference type="NCBI Taxonomy" id="433720"/>
    <lineage>
        <taxon>Eukaryota</taxon>
        <taxon>Metazoa</taxon>
        <taxon>Spiralia</taxon>
        <taxon>Gnathifera</taxon>
        <taxon>Rotifera</taxon>
        <taxon>Eurotatoria</taxon>
        <taxon>Bdelloidea</taxon>
        <taxon>Adinetida</taxon>
        <taxon>Adinetidae</taxon>
        <taxon>Adineta</taxon>
    </lineage>
</organism>
<proteinExistence type="predicted"/>
<gene>
    <name evidence="1" type="ORF">IZO911_LOCUS24455</name>
</gene>
<sequence length="124" mass="14389">MPKHIYNPDENIVEFKIAHNDISLYAYYRVVDGGVIAGRYYEIATVDIDNDNTTGYWLHGGGYHPTAPRFDGNFEVEFFNGSFNQDYYLDHAANNNTEVNYSKHENKKNQFMTFTRNTFIGNIN</sequence>
<dbReference type="EMBL" id="CAJNOE010000294">
    <property type="protein sequence ID" value="CAF1126729.1"/>
    <property type="molecule type" value="Genomic_DNA"/>
</dbReference>
<comment type="caution">
    <text evidence="1">The sequence shown here is derived from an EMBL/GenBank/DDBJ whole genome shotgun (WGS) entry which is preliminary data.</text>
</comment>
<dbReference type="Proteomes" id="UP000663860">
    <property type="component" value="Unassembled WGS sequence"/>
</dbReference>
<dbReference type="AlphaFoldDB" id="A0A814R404"/>